<gene>
    <name evidence="1" type="ORF">H8B22_14275</name>
</gene>
<dbReference type="RefSeq" id="WP_187712051.1">
    <property type="nucleotide sequence ID" value="NZ_CP060820.1"/>
</dbReference>
<evidence type="ECO:0000313" key="2">
    <source>
        <dbReference type="Proteomes" id="UP000516018"/>
    </source>
</evidence>
<dbReference type="KEGG" id="lsx:H8B22_14275"/>
<organism evidence="1 2">
    <name type="scientific">Agrilutibacter terrestris</name>
    <dbReference type="NCBI Taxonomy" id="2865112"/>
    <lineage>
        <taxon>Bacteria</taxon>
        <taxon>Pseudomonadati</taxon>
        <taxon>Pseudomonadota</taxon>
        <taxon>Gammaproteobacteria</taxon>
        <taxon>Lysobacterales</taxon>
        <taxon>Lysobacteraceae</taxon>
        <taxon>Agrilutibacter</taxon>
    </lineage>
</organism>
<dbReference type="AlphaFoldDB" id="A0A7H0FX44"/>
<protein>
    <submittedName>
        <fullName evidence="1">Polyhydroxyalkanoic acid system family protein</fullName>
    </submittedName>
</protein>
<keyword evidence="2" id="KW-1185">Reference proteome</keyword>
<evidence type="ECO:0000313" key="1">
    <source>
        <dbReference type="EMBL" id="QNP40610.1"/>
    </source>
</evidence>
<name>A0A7H0FX44_9GAMM</name>
<accession>A0A7H0FX44</accession>
<dbReference type="InterPro" id="IPR013433">
    <property type="entry name" value="PHA_gran_rgn"/>
</dbReference>
<sequence>MPSIDIRHAHSLPHAKARKAVQEVAEKLAERFGIDYDWDGDTLNFNRSGVDGKIDLAPKNLRVTANLGFLMSAFKGPIEAEIKRVLDERFGA</sequence>
<reference evidence="1 2" key="1">
    <citation type="submission" date="2020-08" db="EMBL/GenBank/DDBJ databases">
        <title>Lysobacter sp. II4 sp. nov., isolated from soil.</title>
        <authorList>
            <person name="Woo C.Y."/>
            <person name="Kim J."/>
        </authorList>
    </citation>
    <scope>NUCLEOTIDE SEQUENCE [LARGE SCALE GENOMIC DNA]</scope>
    <source>
        <strain evidence="1 2">II4</strain>
    </source>
</reference>
<dbReference type="Proteomes" id="UP000516018">
    <property type="component" value="Chromosome"/>
</dbReference>
<dbReference type="Pfam" id="PF09650">
    <property type="entry name" value="PHA_gran_rgn"/>
    <property type="match status" value="1"/>
</dbReference>
<dbReference type="NCBIfam" id="TIGR02610">
    <property type="entry name" value="PHA_gran_rgn"/>
    <property type="match status" value="1"/>
</dbReference>
<proteinExistence type="predicted"/>
<dbReference type="EMBL" id="CP060820">
    <property type="protein sequence ID" value="QNP40610.1"/>
    <property type="molecule type" value="Genomic_DNA"/>
</dbReference>